<feature type="domain" description="AB hydrolase-1" evidence="2">
    <location>
        <begin position="23"/>
        <end position="255"/>
    </location>
</feature>
<keyword evidence="1 3" id="KW-0378">Hydrolase</keyword>
<reference evidence="3 4" key="1">
    <citation type="submission" date="2023-06" db="EMBL/GenBank/DDBJ databases">
        <title>Novel species in genus Planococcus.</title>
        <authorList>
            <person name="Ning S."/>
        </authorList>
    </citation>
    <scope>NUCLEOTIDE SEQUENCE [LARGE SCALE GENOMIC DNA]</scope>
    <source>
        <strain evidence="3 4">N028</strain>
    </source>
</reference>
<protein>
    <submittedName>
        <fullName evidence="3">Alpha/beta hydrolase</fullName>
    </submittedName>
</protein>
<dbReference type="Gene3D" id="3.40.50.1820">
    <property type="entry name" value="alpha/beta hydrolase"/>
    <property type="match status" value="1"/>
</dbReference>
<dbReference type="PANTHER" id="PTHR43798:SF31">
    <property type="entry name" value="AB HYDROLASE SUPERFAMILY PROTEIN YCLE"/>
    <property type="match status" value="1"/>
</dbReference>
<dbReference type="InterPro" id="IPR050266">
    <property type="entry name" value="AB_hydrolase_sf"/>
</dbReference>
<evidence type="ECO:0000259" key="2">
    <source>
        <dbReference type="Pfam" id="PF00561"/>
    </source>
</evidence>
<evidence type="ECO:0000313" key="4">
    <source>
        <dbReference type="Proteomes" id="UP001172055"/>
    </source>
</evidence>
<dbReference type="EMBL" id="JAUJWV010000001">
    <property type="protein sequence ID" value="MDN7240848.1"/>
    <property type="molecule type" value="Genomic_DNA"/>
</dbReference>
<dbReference type="GO" id="GO:0016787">
    <property type="term" value="F:hydrolase activity"/>
    <property type="evidence" value="ECO:0007669"/>
    <property type="project" value="UniProtKB-KW"/>
</dbReference>
<dbReference type="InterPro" id="IPR029058">
    <property type="entry name" value="AB_hydrolase_fold"/>
</dbReference>
<dbReference type="RefSeq" id="WP_301722751.1">
    <property type="nucleotide sequence ID" value="NZ_JAUJWV010000001.1"/>
</dbReference>
<accession>A0ABT8MZD9</accession>
<sequence length="271" mass="30783">MGHFIEVEAGVRVYVEDIGQGQPVLFVHPWPLNSNFFERQVGPLAANGFRFIGIDLRGYGKSDKPWHGYDFDTMARDIKAVIDFLRLDNVVLAGFSIGGPIAIRYLSLYGDTGISKLLLMAAAAPSYTQRKDFKYGKKRSEVDLLISQINQDRPRQLTLYAKMYFKQRKSAQFLAWFQSLGLEAGAHSMVHSMISLRNEDVRGELNSIRVPTAIFHGKKDRSCPFELAKELKNRIPRSVLIPFRSSGHGLNWDEPEKFNAELIRFLKSSKV</sequence>
<dbReference type="PRINTS" id="PR00412">
    <property type="entry name" value="EPOXHYDRLASE"/>
</dbReference>
<comment type="caution">
    <text evidence="3">The sequence shown here is derived from an EMBL/GenBank/DDBJ whole genome shotgun (WGS) entry which is preliminary data.</text>
</comment>
<evidence type="ECO:0000313" key="3">
    <source>
        <dbReference type="EMBL" id="MDN7240848.1"/>
    </source>
</evidence>
<dbReference type="Proteomes" id="UP001172055">
    <property type="component" value="Unassembled WGS sequence"/>
</dbReference>
<evidence type="ECO:0000256" key="1">
    <source>
        <dbReference type="ARBA" id="ARBA00022801"/>
    </source>
</evidence>
<dbReference type="SUPFAM" id="SSF53474">
    <property type="entry name" value="alpha/beta-Hydrolases"/>
    <property type="match status" value="1"/>
</dbReference>
<keyword evidence="4" id="KW-1185">Reference proteome</keyword>
<dbReference type="InterPro" id="IPR000073">
    <property type="entry name" value="AB_hydrolase_1"/>
</dbReference>
<dbReference type="InterPro" id="IPR000639">
    <property type="entry name" value="Epox_hydrolase-like"/>
</dbReference>
<organism evidence="3 4">
    <name type="scientific">Planococcus shixiaomingii</name>
    <dbReference type="NCBI Taxonomy" id="3058393"/>
    <lineage>
        <taxon>Bacteria</taxon>
        <taxon>Bacillati</taxon>
        <taxon>Bacillota</taxon>
        <taxon>Bacilli</taxon>
        <taxon>Bacillales</taxon>
        <taxon>Caryophanaceae</taxon>
        <taxon>Planococcus</taxon>
    </lineage>
</organism>
<proteinExistence type="predicted"/>
<dbReference type="PRINTS" id="PR00111">
    <property type="entry name" value="ABHYDROLASE"/>
</dbReference>
<name>A0ABT8MZD9_9BACL</name>
<dbReference type="Pfam" id="PF00561">
    <property type="entry name" value="Abhydrolase_1"/>
    <property type="match status" value="1"/>
</dbReference>
<gene>
    <name evidence="3" type="ORF">QWY14_03555</name>
</gene>
<dbReference type="PANTHER" id="PTHR43798">
    <property type="entry name" value="MONOACYLGLYCEROL LIPASE"/>
    <property type="match status" value="1"/>
</dbReference>